<feature type="transmembrane region" description="Helical" evidence="1">
    <location>
        <begin position="81"/>
        <end position="102"/>
    </location>
</feature>
<dbReference type="AlphaFoldDB" id="A0A9X2IWC5"/>
<protein>
    <submittedName>
        <fullName evidence="2">Uncharacterized protein</fullName>
    </submittedName>
</protein>
<evidence type="ECO:0000313" key="2">
    <source>
        <dbReference type="EMBL" id="MCM6774158.1"/>
    </source>
</evidence>
<proteinExistence type="predicted"/>
<sequence>MATEHARHCRTLECAALLFLLVQLSGSIAVQMGALGGPVGVSVGWGVPAWIACGCGLRVAALSRTSWSPLPRRRPRPRAALRVRATALAAVTALVTACAAEAHEITVVPIADHTARTLGDQ</sequence>
<evidence type="ECO:0000256" key="1">
    <source>
        <dbReference type="SAM" id="Phobius"/>
    </source>
</evidence>
<evidence type="ECO:0000313" key="3">
    <source>
        <dbReference type="Proteomes" id="UP001139157"/>
    </source>
</evidence>
<organism evidence="2 3">
    <name type="scientific">Nocardia pulmonis</name>
    <dbReference type="NCBI Taxonomy" id="2951408"/>
    <lineage>
        <taxon>Bacteria</taxon>
        <taxon>Bacillati</taxon>
        <taxon>Actinomycetota</taxon>
        <taxon>Actinomycetes</taxon>
        <taxon>Mycobacteriales</taxon>
        <taxon>Nocardiaceae</taxon>
        <taxon>Nocardia</taxon>
    </lineage>
</organism>
<reference evidence="2" key="1">
    <citation type="submission" date="2022-06" db="EMBL/GenBank/DDBJ databases">
        <title>Novel species in genus nocardia.</title>
        <authorList>
            <person name="Li F."/>
        </authorList>
    </citation>
    <scope>NUCLEOTIDE SEQUENCE</scope>
    <source>
        <strain evidence="2">CDC141</strain>
    </source>
</reference>
<name>A0A9X2IWC5_9NOCA</name>
<feature type="transmembrane region" description="Helical" evidence="1">
    <location>
        <begin position="39"/>
        <end position="60"/>
    </location>
</feature>
<dbReference type="Proteomes" id="UP001139157">
    <property type="component" value="Unassembled WGS sequence"/>
</dbReference>
<comment type="caution">
    <text evidence="2">The sequence shown here is derived from an EMBL/GenBank/DDBJ whole genome shotgun (WGS) entry which is preliminary data.</text>
</comment>
<gene>
    <name evidence="2" type="ORF">NDR86_11800</name>
</gene>
<keyword evidence="3" id="KW-1185">Reference proteome</keyword>
<accession>A0A9X2IWC5</accession>
<keyword evidence="1" id="KW-1133">Transmembrane helix</keyword>
<keyword evidence="1" id="KW-0812">Transmembrane</keyword>
<keyword evidence="1" id="KW-0472">Membrane</keyword>
<dbReference type="RefSeq" id="WP_251911620.1">
    <property type="nucleotide sequence ID" value="NZ_JAMRXG010000004.1"/>
</dbReference>
<dbReference type="EMBL" id="JAMRXG010000004">
    <property type="protein sequence ID" value="MCM6774158.1"/>
    <property type="molecule type" value="Genomic_DNA"/>
</dbReference>